<protein>
    <submittedName>
        <fullName evidence="1">Uncharacterized protein</fullName>
    </submittedName>
</protein>
<organism evidence="1 2">
    <name type="scientific">Atta colombica</name>
    <dbReference type="NCBI Taxonomy" id="520822"/>
    <lineage>
        <taxon>Eukaryota</taxon>
        <taxon>Metazoa</taxon>
        <taxon>Ecdysozoa</taxon>
        <taxon>Arthropoda</taxon>
        <taxon>Hexapoda</taxon>
        <taxon>Insecta</taxon>
        <taxon>Pterygota</taxon>
        <taxon>Neoptera</taxon>
        <taxon>Endopterygota</taxon>
        <taxon>Hymenoptera</taxon>
        <taxon>Apocrita</taxon>
        <taxon>Aculeata</taxon>
        <taxon>Formicoidea</taxon>
        <taxon>Formicidae</taxon>
        <taxon>Myrmicinae</taxon>
        <taxon>Atta</taxon>
    </lineage>
</organism>
<reference evidence="1 2" key="1">
    <citation type="submission" date="2015-09" db="EMBL/GenBank/DDBJ databases">
        <title>Atta colombica WGS genome.</title>
        <authorList>
            <person name="Nygaard S."/>
            <person name="Hu H."/>
            <person name="Boomsma J."/>
            <person name="Zhang G."/>
        </authorList>
    </citation>
    <scope>NUCLEOTIDE SEQUENCE [LARGE SCALE GENOMIC DNA]</scope>
    <source>
        <strain evidence="1">Treedump-2</strain>
        <tissue evidence="1">Whole body</tissue>
    </source>
</reference>
<name>A0A195BRE5_9HYME</name>
<keyword evidence="2" id="KW-1185">Reference proteome</keyword>
<dbReference type="AlphaFoldDB" id="A0A195BRE5"/>
<accession>A0A195BRE5</accession>
<dbReference type="EMBL" id="KQ976417">
    <property type="protein sequence ID" value="KYM89575.1"/>
    <property type="molecule type" value="Genomic_DNA"/>
</dbReference>
<dbReference type="Proteomes" id="UP000078540">
    <property type="component" value="Unassembled WGS sequence"/>
</dbReference>
<evidence type="ECO:0000313" key="2">
    <source>
        <dbReference type="Proteomes" id="UP000078540"/>
    </source>
</evidence>
<evidence type="ECO:0000313" key="1">
    <source>
        <dbReference type="EMBL" id="KYM89575.1"/>
    </source>
</evidence>
<gene>
    <name evidence="1" type="ORF">ALC53_01887</name>
</gene>
<proteinExistence type="predicted"/>
<sequence>MIYLQRFHNIIKLLSNGRRTDGKLHGSGKFICGLVCVNEDINKILNWTMKINLTINTKKTTAIILGIARYINNISYVGLPHIIVGDAQIPYSDSVKYLGLTIFGTFSWSLQVTGMISRVNTSLRIRLISTLIFPIFDYCYTVMTDITYELDLKLQRALNLRARYGYSSSRGTSRLQAALQKCGFMLSRSVVL</sequence>